<evidence type="ECO:0000313" key="2">
    <source>
        <dbReference type="Proteomes" id="UP000265443"/>
    </source>
</evidence>
<evidence type="ECO:0000313" key="1">
    <source>
        <dbReference type="EMBL" id="RIH76670.1"/>
    </source>
</evidence>
<protein>
    <submittedName>
        <fullName evidence="1">Uncharacterized protein</fullName>
    </submittedName>
</protein>
<organism evidence="1 2">
    <name type="scientific">Meiothermus hypogaeus</name>
    <dbReference type="NCBI Taxonomy" id="884155"/>
    <lineage>
        <taxon>Bacteria</taxon>
        <taxon>Thermotogati</taxon>
        <taxon>Deinococcota</taxon>
        <taxon>Deinococci</taxon>
        <taxon>Thermales</taxon>
        <taxon>Thermaceae</taxon>
        <taxon>Meiothermus</taxon>
    </lineage>
</organism>
<dbReference type="EMBL" id="QWKY01000047">
    <property type="protein sequence ID" value="RIH76670.1"/>
    <property type="molecule type" value="Genomic_DNA"/>
</dbReference>
<name>A0ABX9MK67_9DEIN</name>
<dbReference type="Proteomes" id="UP000265443">
    <property type="component" value="Unassembled WGS sequence"/>
</dbReference>
<reference evidence="1 2" key="1">
    <citation type="submission" date="2018-08" db="EMBL/GenBank/DDBJ databases">
        <title>Meiothermus hypogaeus DSM 23238 genome sequencing project.</title>
        <authorList>
            <person name="Da Costa M.S."/>
            <person name="Albuquerque L."/>
            <person name="Raposo P."/>
            <person name="Froufe H.J.C."/>
            <person name="Barroso C.S."/>
            <person name="Egas C."/>
        </authorList>
    </citation>
    <scope>NUCLEOTIDE SEQUENCE [LARGE SCALE GENOMIC DNA]</scope>
    <source>
        <strain evidence="1 2">DSM 23238</strain>
    </source>
</reference>
<sequence length="348" mass="38467">MKLTMKLNHLTPEITARVPLSVGVRAWIEVKKYRRGSNKPHFYHAQHNLILNKGLDHGLANWGGIIIHPVESQQYRGFEQMFVYVAVGTGTNAPANNQTGLSSEIARTADNLGLGAGRTRQRLSDGVHRITFTRAFDYSQANGNLTEFGGSHSGNIADGTLTRELFRDNGGNPIVISKTSNERLAITYHFEVTLTPTTETAQGSINLLDNSGNVVLTRLVRGLWIGRDSNPHRDYGGFIGDNGMADRIGHWVTSQASNMTYLDTTNFNGGRYGARLAYTNGNYYRDVEGERGPETNNVDVFAYGLAGATDSQVSYKIRFVDGVGADNPIIKDKDYRLRLALRMKVNRV</sequence>
<proteinExistence type="predicted"/>
<keyword evidence="2" id="KW-1185">Reference proteome</keyword>
<gene>
    <name evidence="1" type="ORF">Mhypo_02350</name>
</gene>
<comment type="caution">
    <text evidence="1">The sequence shown here is derived from an EMBL/GenBank/DDBJ whole genome shotgun (WGS) entry which is preliminary data.</text>
</comment>
<accession>A0ABX9MK67</accession>